<dbReference type="InterPro" id="IPR036640">
    <property type="entry name" value="ABC1_TM_sf"/>
</dbReference>
<feature type="transmembrane region" description="Helical" evidence="7">
    <location>
        <begin position="57"/>
        <end position="80"/>
    </location>
</feature>
<feature type="transmembrane region" description="Helical" evidence="7">
    <location>
        <begin position="133"/>
        <end position="150"/>
    </location>
</feature>
<protein>
    <submittedName>
        <fullName evidence="10">ATP-binding cassette domain-containing protein</fullName>
    </submittedName>
</protein>
<keyword evidence="3" id="KW-0547">Nucleotide-binding</keyword>
<keyword evidence="4 10" id="KW-0067">ATP-binding</keyword>
<evidence type="ECO:0000256" key="7">
    <source>
        <dbReference type="SAM" id="Phobius"/>
    </source>
</evidence>
<dbReference type="InterPro" id="IPR039421">
    <property type="entry name" value="Type_1_exporter"/>
</dbReference>
<name>A0A851HWW8_9GAMM</name>
<reference evidence="10 11" key="1">
    <citation type="submission" date="2020-03" db="EMBL/GenBank/DDBJ databases">
        <title>Metagenomic, metatranscriptomic, and metabolomic analyses revealed the key microbes and metabolic features during the fermentation of ganjang, Korean traditional soy sauce.</title>
        <authorList>
            <person name="Chun B.H."/>
            <person name="Jeon C.O."/>
        </authorList>
    </citation>
    <scope>NUCLEOTIDE SEQUENCE [LARGE SCALE GENOMIC DNA]</scope>
    <source>
        <strain evidence="10 11">KG14</strain>
    </source>
</reference>
<dbReference type="Gene3D" id="1.20.1560.10">
    <property type="entry name" value="ABC transporter type 1, transmembrane domain"/>
    <property type="match status" value="1"/>
</dbReference>
<dbReference type="InterPro" id="IPR017871">
    <property type="entry name" value="ABC_transporter-like_CS"/>
</dbReference>
<evidence type="ECO:0000313" key="11">
    <source>
        <dbReference type="Proteomes" id="UP000536442"/>
    </source>
</evidence>
<dbReference type="Proteomes" id="UP000536442">
    <property type="component" value="Unassembled WGS sequence"/>
</dbReference>
<dbReference type="SUPFAM" id="SSF90123">
    <property type="entry name" value="ABC transporter transmembrane region"/>
    <property type="match status" value="1"/>
</dbReference>
<feature type="transmembrane region" description="Helical" evidence="7">
    <location>
        <begin position="272"/>
        <end position="293"/>
    </location>
</feature>
<dbReference type="AlphaFoldDB" id="A0A851HWW8"/>
<evidence type="ECO:0000259" key="8">
    <source>
        <dbReference type="PROSITE" id="PS50893"/>
    </source>
</evidence>
<dbReference type="SMART" id="SM00382">
    <property type="entry name" value="AAA"/>
    <property type="match status" value="1"/>
</dbReference>
<feature type="transmembrane region" description="Helical" evidence="7">
    <location>
        <begin position="237"/>
        <end position="260"/>
    </location>
</feature>
<dbReference type="InterPro" id="IPR011527">
    <property type="entry name" value="ABC1_TM_dom"/>
</dbReference>
<feature type="domain" description="ABC transporter" evidence="8">
    <location>
        <begin position="334"/>
        <end position="570"/>
    </location>
</feature>
<evidence type="ECO:0000256" key="2">
    <source>
        <dbReference type="ARBA" id="ARBA00022692"/>
    </source>
</evidence>
<dbReference type="InterPro" id="IPR011918">
    <property type="entry name" value="ABC_MsbA_ATP-bd"/>
</dbReference>
<comment type="caution">
    <text evidence="10">The sequence shown here is derived from an EMBL/GenBank/DDBJ whole genome shotgun (WGS) entry which is preliminary data.</text>
</comment>
<gene>
    <name evidence="10" type="ORF">HLV39_11490</name>
</gene>
<keyword evidence="2 7" id="KW-0812">Transmembrane</keyword>
<dbReference type="FunFam" id="3.40.50.300:FF:000218">
    <property type="entry name" value="Multidrug ABC transporter ATP-binding protein"/>
    <property type="match status" value="1"/>
</dbReference>
<accession>A0A851HWW8</accession>
<feature type="domain" description="ABC transmembrane type-1" evidence="9">
    <location>
        <begin position="16"/>
        <end position="298"/>
    </location>
</feature>
<evidence type="ECO:0000256" key="6">
    <source>
        <dbReference type="ARBA" id="ARBA00023136"/>
    </source>
</evidence>
<evidence type="ECO:0000313" key="10">
    <source>
        <dbReference type="EMBL" id="NWN92116.1"/>
    </source>
</evidence>
<dbReference type="InterPro" id="IPR027417">
    <property type="entry name" value="P-loop_NTPase"/>
</dbReference>
<dbReference type="GO" id="GO:0005524">
    <property type="term" value="F:ATP binding"/>
    <property type="evidence" value="ECO:0007669"/>
    <property type="project" value="UniProtKB-KW"/>
</dbReference>
<dbReference type="GO" id="GO:0015421">
    <property type="term" value="F:ABC-type oligopeptide transporter activity"/>
    <property type="evidence" value="ECO:0007669"/>
    <property type="project" value="TreeGrafter"/>
</dbReference>
<dbReference type="PANTHER" id="PTHR43394">
    <property type="entry name" value="ATP-DEPENDENT PERMEASE MDL1, MITOCHONDRIAL"/>
    <property type="match status" value="1"/>
</dbReference>
<dbReference type="Pfam" id="PF00664">
    <property type="entry name" value="ABC_membrane"/>
    <property type="match status" value="1"/>
</dbReference>
<evidence type="ECO:0000256" key="4">
    <source>
        <dbReference type="ARBA" id="ARBA00022840"/>
    </source>
</evidence>
<dbReference type="PANTHER" id="PTHR43394:SF1">
    <property type="entry name" value="ATP-BINDING CASSETTE SUB-FAMILY B MEMBER 10, MITOCHONDRIAL"/>
    <property type="match status" value="1"/>
</dbReference>
<comment type="subcellular location">
    <subcellularLocation>
        <location evidence="1">Cell membrane</location>
        <topology evidence="1">Multi-pass membrane protein</topology>
    </subcellularLocation>
</comment>
<organism evidence="10 11">
    <name type="scientific">Marinobacter adhaerens</name>
    <dbReference type="NCBI Taxonomy" id="1033846"/>
    <lineage>
        <taxon>Bacteria</taxon>
        <taxon>Pseudomonadati</taxon>
        <taxon>Pseudomonadota</taxon>
        <taxon>Gammaproteobacteria</taxon>
        <taxon>Pseudomonadales</taxon>
        <taxon>Marinobacteraceae</taxon>
        <taxon>Marinobacter</taxon>
    </lineage>
</organism>
<dbReference type="CDD" id="cd18575">
    <property type="entry name" value="ABC_6TM_bac_exporter_ABCB8_10_like"/>
    <property type="match status" value="1"/>
</dbReference>
<dbReference type="GO" id="GO:0016887">
    <property type="term" value="F:ATP hydrolysis activity"/>
    <property type="evidence" value="ECO:0007669"/>
    <property type="project" value="InterPro"/>
</dbReference>
<dbReference type="EMBL" id="JABEVQ010000005">
    <property type="protein sequence ID" value="NWN92116.1"/>
    <property type="molecule type" value="Genomic_DNA"/>
</dbReference>
<evidence type="ECO:0000256" key="3">
    <source>
        <dbReference type="ARBA" id="ARBA00022741"/>
    </source>
</evidence>
<dbReference type="PROSITE" id="PS00211">
    <property type="entry name" value="ABC_TRANSPORTER_1"/>
    <property type="match status" value="1"/>
</dbReference>
<dbReference type="InterPro" id="IPR003593">
    <property type="entry name" value="AAA+_ATPase"/>
</dbReference>
<evidence type="ECO:0000259" key="9">
    <source>
        <dbReference type="PROSITE" id="PS50929"/>
    </source>
</evidence>
<dbReference type="Pfam" id="PF00005">
    <property type="entry name" value="ABC_tran"/>
    <property type="match status" value="1"/>
</dbReference>
<feature type="transmembrane region" description="Helical" evidence="7">
    <location>
        <begin position="156"/>
        <end position="174"/>
    </location>
</feature>
<dbReference type="Gene3D" id="3.40.50.300">
    <property type="entry name" value="P-loop containing nucleotide triphosphate hydrolases"/>
    <property type="match status" value="1"/>
</dbReference>
<dbReference type="NCBIfam" id="TIGR02204">
    <property type="entry name" value="MsbA_rel"/>
    <property type="match status" value="1"/>
</dbReference>
<dbReference type="InterPro" id="IPR003439">
    <property type="entry name" value="ABC_transporter-like_ATP-bd"/>
</dbReference>
<dbReference type="GO" id="GO:0005886">
    <property type="term" value="C:plasma membrane"/>
    <property type="evidence" value="ECO:0007669"/>
    <property type="project" value="UniProtKB-SubCell"/>
</dbReference>
<sequence>MKLVIGFIRPYRKAVAGALVALVITAGITLGLGQGLRILVDQGLATQSSGDLARAMGLFFILVLGLAFGSFARFYLVSWIGERVVADIRKQVFNHLIDLHPGFFEQNRALEIQSRFTADTTVLQSVIGSTVSIALRNALMLAGGLLLLFVTNARLAGIIMLGFPLVIVPILFFGRRVRKLSRLSQDRVADVGSYVGENLTQIKTVQAFNHQPHDRRFFAEISERAFNIARERIKQRAWLTTLVISLVMGGVGIVIWIGGLDVIEGRITPGELAAFVFYSLLVGVAAGAISEVIGELQRAAGSAARLFELLQTRPAFARPPEQAGEFPEPVAGHIAIEGLSFSYPGRSNTQALTDVSLHIHAGETLALVGPSGAGKSTLFDLLMHFYQPDSGHIHIDHTDTATVSLSALRSCFSLVPQNPALFHGTVADNIRYARPEASQANVERAARIAHAHEFIEQLPKGYLTRLGDAGLGLSGGQKQRLAIARALLADAPILLLDEATSALDAESESLIQQAMPALTAGRTTLVIAHRLATVRDADRIAVLDQGRLLAVGAHDVLIRENELYRRLAALQFREPPE</sequence>
<keyword evidence="11" id="KW-1185">Reference proteome</keyword>
<keyword evidence="6 7" id="KW-0472">Membrane</keyword>
<proteinExistence type="predicted"/>
<dbReference type="PROSITE" id="PS50893">
    <property type="entry name" value="ABC_TRANSPORTER_2"/>
    <property type="match status" value="1"/>
</dbReference>
<dbReference type="PROSITE" id="PS50929">
    <property type="entry name" value="ABC_TM1F"/>
    <property type="match status" value="1"/>
</dbReference>
<dbReference type="SUPFAM" id="SSF52540">
    <property type="entry name" value="P-loop containing nucleoside triphosphate hydrolases"/>
    <property type="match status" value="1"/>
</dbReference>
<keyword evidence="5 7" id="KW-1133">Transmembrane helix</keyword>
<evidence type="ECO:0000256" key="5">
    <source>
        <dbReference type="ARBA" id="ARBA00022989"/>
    </source>
</evidence>
<evidence type="ECO:0000256" key="1">
    <source>
        <dbReference type="ARBA" id="ARBA00004651"/>
    </source>
</evidence>